<dbReference type="CDD" id="cd07410">
    <property type="entry name" value="MPP_CpdB_N"/>
    <property type="match status" value="1"/>
</dbReference>
<dbReference type="GO" id="GO:0008254">
    <property type="term" value="F:3'-nucleotidase activity"/>
    <property type="evidence" value="ECO:0007669"/>
    <property type="project" value="UniProtKB-EC"/>
</dbReference>
<comment type="cofactor">
    <cofactor evidence="3">
        <name>a divalent metal cation</name>
        <dbReference type="ChEBI" id="CHEBI:60240"/>
    </cofactor>
</comment>
<dbReference type="InterPro" id="IPR036907">
    <property type="entry name" value="5'-Nucleotdase_C_sf"/>
</dbReference>
<dbReference type="InterPro" id="IPR006146">
    <property type="entry name" value="5'-Nucleotdase_CS"/>
</dbReference>
<comment type="catalytic activity">
    <reaction evidence="1">
        <text>a ribonucleoside 3'-phosphate + H2O = a ribonucleoside + phosphate</text>
        <dbReference type="Rhea" id="RHEA:10144"/>
        <dbReference type="ChEBI" id="CHEBI:13197"/>
        <dbReference type="ChEBI" id="CHEBI:15377"/>
        <dbReference type="ChEBI" id="CHEBI:18254"/>
        <dbReference type="ChEBI" id="CHEBI:43474"/>
        <dbReference type="EC" id="3.1.3.6"/>
    </reaction>
</comment>
<comment type="catalytic activity">
    <reaction evidence="2">
        <text>a nucleoside 2',3'-cyclic phosphate + H2O = a nucleoside 3'-phosphate + H(+)</text>
        <dbReference type="Rhea" id="RHEA:19621"/>
        <dbReference type="ChEBI" id="CHEBI:15377"/>
        <dbReference type="ChEBI" id="CHEBI:15378"/>
        <dbReference type="ChEBI" id="CHEBI:66949"/>
        <dbReference type="ChEBI" id="CHEBI:66954"/>
        <dbReference type="EC" id="3.1.4.16"/>
    </reaction>
</comment>
<evidence type="ECO:0000256" key="5">
    <source>
        <dbReference type="ARBA" id="ARBA00006654"/>
    </source>
</evidence>
<dbReference type="InterPro" id="IPR041827">
    <property type="entry name" value="CpdB_N"/>
</dbReference>
<dbReference type="GO" id="GO:0008663">
    <property type="term" value="F:2',3'-cyclic-nucleotide 2'-phosphodiesterase activity"/>
    <property type="evidence" value="ECO:0007669"/>
    <property type="project" value="UniProtKB-EC"/>
</dbReference>
<evidence type="ECO:0000256" key="4">
    <source>
        <dbReference type="ARBA" id="ARBA00004196"/>
    </source>
</evidence>
<organism evidence="14 15">
    <name type="scientific">Lacticaseibacillus paracasei NRIC 0644</name>
    <dbReference type="NCBI Taxonomy" id="1435038"/>
    <lineage>
        <taxon>Bacteria</taxon>
        <taxon>Bacillati</taxon>
        <taxon>Bacillota</taxon>
        <taxon>Bacilli</taxon>
        <taxon>Lactobacillales</taxon>
        <taxon>Lactobacillaceae</taxon>
        <taxon>Lacticaseibacillus</taxon>
    </lineage>
</organism>
<dbReference type="GO" id="GO:0000166">
    <property type="term" value="F:nucleotide binding"/>
    <property type="evidence" value="ECO:0007669"/>
    <property type="project" value="UniProtKB-KW"/>
</dbReference>
<dbReference type="Gene3D" id="3.60.21.10">
    <property type="match status" value="1"/>
</dbReference>
<dbReference type="PANTHER" id="PTHR11575">
    <property type="entry name" value="5'-NUCLEOTIDASE-RELATED"/>
    <property type="match status" value="1"/>
</dbReference>
<evidence type="ECO:0000256" key="11">
    <source>
        <dbReference type="RuleBase" id="RU362119"/>
    </source>
</evidence>
<comment type="caution">
    <text evidence="14">The sequence shown here is derived from an EMBL/GenBank/DDBJ whole genome shotgun (WGS) entry which is preliminary data.</text>
</comment>
<protein>
    <submittedName>
        <fullName evidence="14">Nucleotidase</fullName>
    </submittedName>
</protein>
<dbReference type="PROSITE" id="PS00786">
    <property type="entry name" value="5_NUCLEOTIDASE_2"/>
    <property type="match status" value="1"/>
</dbReference>
<dbReference type="GO" id="GO:0009166">
    <property type="term" value="P:nucleotide catabolic process"/>
    <property type="evidence" value="ECO:0007669"/>
    <property type="project" value="InterPro"/>
</dbReference>
<evidence type="ECO:0000256" key="6">
    <source>
        <dbReference type="ARBA" id="ARBA00022723"/>
    </source>
</evidence>
<dbReference type="InterPro" id="IPR004843">
    <property type="entry name" value="Calcineurin-like_PHP"/>
</dbReference>
<evidence type="ECO:0000256" key="1">
    <source>
        <dbReference type="ARBA" id="ARBA00000527"/>
    </source>
</evidence>
<evidence type="ECO:0000259" key="13">
    <source>
        <dbReference type="Pfam" id="PF02872"/>
    </source>
</evidence>
<evidence type="ECO:0000256" key="3">
    <source>
        <dbReference type="ARBA" id="ARBA00001968"/>
    </source>
</evidence>
<keyword evidence="9 11" id="KW-0378">Hydrolase</keyword>
<dbReference type="EMBL" id="BAYM01000089">
    <property type="protein sequence ID" value="GAN36840.1"/>
    <property type="molecule type" value="Genomic_DNA"/>
</dbReference>
<reference evidence="15" key="1">
    <citation type="submission" date="2014-05" db="EMBL/GenBank/DDBJ databases">
        <title>Whole genome sequencing of Lactobacillus casei NRIC0644.</title>
        <authorList>
            <person name="Atarashi H."/>
            <person name="Yoshida Y."/>
            <person name="Fujimura S."/>
            <person name="Tanaka N."/>
            <person name="Shiwa Y."/>
            <person name="Yoshikawa H."/>
            <person name="Okada S."/>
            <person name="Nakagawa J."/>
        </authorList>
    </citation>
    <scope>NUCLEOTIDE SEQUENCE [LARGE SCALE GENOMIC DNA]</scope>
    <source>
        <strain evidence="15">NRIC0644</strain>
    </source>
</reference>
<evidence type="ECO:0000313" key="15">
    <source>
        <dbReference type="Proteomes" id="UP000032552"/>
    </source>
</evidence>
<dbReference type="InterPro" id="IPR029052">
    <property type="entry name" value="Metallo-depent_PP-like"/>
</dbReference>
<dbReference type="PANTHER" id="PTHR11575:SF6">
    <property type="entry name" value="2',3'-CYCLIC-NUCLEOTIDE 2'-PHOSPHODIESTERASE_3'-NUCLEOTIDASE"/>
    <property type="match status" value="1"/>
</dbReference>
<dbReference type="SUPFAM" id="SSF55816">
    <property type="entry name" value="5'-nucleotidase (syn. UDP-sugar hydrolase), C-terminal domain"/>
    <property type="match status" value="1"/>
</dbReference>
<feature type="domain" description="Calcineurin-like phosphoesterase" evidence="12">
    <location>
        <begin position="4"/>
        <end position="232"/>
    </location>
</feature>
<dbReference type="Pfam" id="PF02872">
    <property type="entry name" value="5_nucleotid_C"/>
    <property type="match status" value="1"/>
</dbReference>
<evidence type="ECO:0000256" key="2">
    <source>
        <dbReference type="ARBA" id="ARBA00001730"/>
    </source>
</evidence>
<comment type="similarity">
    <text evidence="5 11">Belongs to the 5'-nucleotidase family.</text>
</comment>
<dbReference type="Proteomes" id="UP000032552">
    <property type="component" value="Unassembled WGS sequence"/>
</dbReference>
<dbReference type="AlphaFoldDB" id="A0A0C9NXZ7"/>
<feature type="domain" description="5'-Nucleotidase C-terminal" evidence="13">
    <location>
        <begin position="320"/>
        <end position="476"/>
    </location>
</feature>
<dbReference type="SUPFAM" id="SSF56300">
    <property type="entry name" value="Metallo-dependent phosphatases"/>
    <property type="match status" value="1"/>
</dbReference>
<dbReference type="InterPro" id="IPR008334">
    <property type="entry name" value="5'-Nucleotdase_C"/>
</dbReference>
<evidence type="ECO:0000256" key="8">
    <source>
        <dbReference type="ARBA" id="ARBA00022741"/>
    </source>
</evidence>
<dbReference type="GO" id="GO:0030288">
    <property type="term" value="C:outer membrane-bounded periplasmic space"/>
    <property type="evidence" value="ECO:0007669"/>
    <property type="project" value="TreeGrafter"/>
</dbReference>
<evidence type="ECO:0000313" key="14">
    <source>
        <dbReference type="EMBL" id="GAN36840.1"/>
    </source>
</evidence>
<accession>A0A0C9NXZ7</accession>
<proteinExistence type="inferred from homology"/>
<evidence type="ECO:0000256" key="9">
    <source>
        <dbReference type="ARBA" id="ARBA00022801"/>
    </source>
</evidence>
<sequence>MKLTILSTSDTHGFVLPTNYVKRDQDLPFSLAKGKTVLDAQKAAAEGPVVTIENGDWLQGSPLAYYVAKISKQPDQLTRLYNEVGYDAGIIGNHEFNYGSDYLRQALKTLTYPTINANITENGQPAFVAPYQLIERSGVKIAILGLTTNYIPHWEAPAHIAGLAFQDVVATAKHYVPLLRQQADVVIVAYHGGFERNLQTGQPTEPLTGENVGYALTQVPGIDALVTGHQHRQLAGLVNGVPITQPGYRGEAIGKITLDLNQTASGYQVTASKAVLVKTGGSIASPTILQSAADLNQTVETWLDQPLAHVEGDMRIQDPFAARVHEVPYIEFIQKVQMASTDTDISGTALFNNEGRGFGETIDMRDVVTNYIYPNTLAVLRLTGVDLKAALEQCAEYFSLDADGKLTVTPRFERPKPQHYNYDMYQGIDYTLDIHQPVGSRVTRLLYHGAPVQPTQTYDVAVNQYRAAGGGNFKMFGPDKVIRENQKDMTELIADYLQEHPLIKATADQNFNVLPSM</sequence>
<comment type="subcellular location">
    <subcellularLocation>
        <location evidence="4">Cell envelope</location>
    </subcellularLocation>
</comment>
<dbReference type="PRINTS" id="PR01607">
    <property type="entry name" value="APYRASEFAMLY"/>
</dbReference>
<evidence type="ECO:0000259" key="12">
    <source>
        <dbReference type="Pfam" id="PF00149"/>
    </source>
</evidence>
<dbReference type="GO" id="GO:0046872">
    <property type="term" value="F:metal ion binding"/>
    <property type="evidence" value="ECO:0007669"/>
    <property type="project" value="UniProtKB-KW"/>
</dbReference>
<dbReference type="Pfam" id="PF00149">
    <property type="entry name" value="Metallophos"/>
    <property type="match status" value="1"/>
</dbReference>
<name>A0A0C9NXZ7_LACPA</name>
<gene>
    <name evidence="14" type="ORF">LC0644_1429</name>
</gene>
<dbReference type="InterPro" id="IPR006179">
    <property type="entry name" value="5_nucleotidase/apyrase"/>
</dbReference>
<evidence type="ECO:0000256" key="7">
    <source>
        <dbReference type="ARBA" id="ARBA00022729"/>
    </source>
</evidence>
<dbReference type="Gene3D" id="3.90.780.10">
    <property type="entry name" value="5'-Nucleotidase, C-terminal domain"/>
    <property type="match status" value="1"/>
</dbReference>
<evidence type="ECO:0000256" key="10">
    <source>
        <dbReference type="ARBA" id="ARBA00023268"/>
    </source>
</evidence>
<keyword evidence="7" id="KW-0732">Signal</keyword>
<keyword evidence="10" id="KW-0511">Multifunctional enzyme</keyword>
<keyword evidence="8 11" id="KW-0547">Nucleotide-binding</keyword>
<dbReference type="RefSeq" id="WP_045624994.1">
    <property type="nucleotide sequence ID" value="NZ_BAYM01000089.1"/>
</dbReference>
<keyword evidence="6" id="KW-0479">Metal-binding</keyword>